<dbReference type="InterPro" id="IPR050682">
    <property type="entry name" value="ModA/WtpA"/>
</dbReference>
<dbReference type="GO" id="GO:0030973">
    <property type="term" value="F:molybdate ion binding"/>
    <property type="evidence" value="ECO:0007669"/>
    <property type="project" value="InterPro"/>
</dbReference>
<keyword evidence="9" id="KW-1185">Reference proteome</keyword>
<dbReference type="PANTHER" id="PTHR30632">
    <property type="entry name" value="MOLYBDATE-BINDING PERIPLASMIC PROTEIN"/>
    <property type="match status" value="1"/>
</dbReference>
<dbReference type="Gene3D" id="3.40.190.10">
    <property type="entry name" value="Periplasmic binding protein-like II"/>
    <property type="match status" value="2"/>
</dbReference>
<gene>
    <name evidence="8" type="ORF">C8J28_10525</name>
</gene>
<protein>
    <submittedName>
        <fullName evidence="8">Molybdate transport system substrate-binding protein</fullName>
    </submittedName>
</protein>
<dbReference type="Proteomes" id="UP000244060">
    <property type="component" value="Unassembled WGS sequence"/>
</dbReference>
<dbReference type="OrthoDB" id="9785015at2"/>
<evidence type="ECO:0000256" key="7">
    <source>
        <dbReference type="SAM" id="SignalP"/>
    </source>
</evidence>
<dbReference type="NCBIfam" id="TIGR01256">
    <property type="entry name" value="modA"/>
    <property type="match status" value="1"/>
</dbReference>
<comment type="similarity">
    <text evidence="1">Belongs to the bacterial solute-binding protein ModA family.</text>
</comment>
<evidence type="ECO:0000256" key="4">
    <source>
        <dbReference type="ARBA" id="ARBA00022729"/>
    </source>
</evidence>
<name>A0A2T5K9T8_9RHOB</name>
<dbReference type="PIRSF" id="PIRSF004846">
    <property type="entry name" value="ModA"/>
    <property type="match status" value="1"/>
</dbReference>
<dbReference type="GO" id="GO:0015689">
    <property type="term" value="P:molybdate ion transport"/>
    <property type="evidence" value="ECO:0007669"/>
    <property type="project" value="InterPro"/>
</dbReference>
<dbReference type="GO" id="GO:1901359">
    <property type="term" value="F:tungstate binding"/>
    <property type="evidence" value="ECO:0007669"/>
    <property type="project" value="UniProtKB-ARBA"/>
</dbReference>
<dbReference type="FunFam" id="3.40.190.10:FF:000035">
    <property type="entry name" value="Molybdate ABC transporter substrate-binding protein"/>
    <property type="match status" value="1"/>
</dbReference>
<dbReference type="InterPro" id="IPR005950">
    <property type="entry name" value="ModA"/>
</dbReference>
<dbReference type="Pfam" id="PF13531">
    <property type="entry name" value="SBP_bac_11"/>
    <property type="match status" value="1"/>
</dbReference>
<comment type="caution">
    <text evidence="8">The sequence shown here is derived from an EMBL/GenBank/DDBJ whole genome shotgun (WGS) entry which is preliminary data.</text>
</comment>
<dbReference type="EMBL" id="QAOT01000005">
    <property type="protein sequence ID" value="PTR19184.1"/>
    <property type="molecule type" value="Genomic_DNA"/>
</dbReference>
<feature type="signal peptide" evidence="7">
    <location>
        <begin position="1"/>
        <end position="35"/>
    </location>
</feature>
<dbReference type="AlphaFoldDB" id="A0A2T5K9T8"/>
<keyword evidence="4 7" id="KW-0732">Signal</keyword>
<proteinExistence type="inferred from homology"/>
<evidence type="ECO:0000256" key="2">
    <source>
        <dbReference type="ARBA" id="ARBA00022505"/>
    </source>
</evidence>
<keyword evidence="2 6" id="KW-0500">Molybdenum</keyword>
<evidence type="ECO:0000313" key="8">
    <source>
        <dbReference type="EMBL" id="PTR19184.1"/>
    </source>
</evidence>
<evidence type="ECO:0000256" key="3">
    <source>
        <dbReference type="ARBA" id="ARBA00022723"/>
    </source>
</evidence>
<feature type="binding site" evidence="6">
    <location>
        <position position="180"/>
    </location>
    <ligand>
        <name>molybdate</name>
        <dbReference type="ChEBI" id="CHEBI:36264"/>
    </ligand>
</feature>
<sequence length="262" mass="27546">MLRKRTNPVNFRLNSLRAALAATLAAALLAAPARAGETLAAVAANFTEPAAELAAAFTAATGHTVTFSFGPAGQFYTQIAQGAPFEVFLSADQARPEKAEAEGFAVPGTRFTYAIGTLVLWSADPALIDGTEAVLRRPDLAHVAIADPAAAPYGAAAVETMQALGLYDSLEPKLVTGKSISQAHQFVATGNAPVGFVALSQVIAEDKGSRWLVPPELHAPIRQDAVLLKTGETSEAARAFLDFLRTPEARAIIERYGYALED</sequence>
<organism evidence="8 9">
    <name type="scientific">Cereibacter azotoformans</name>
    <dbReference type="NCBI Taxonomy" id="43057"/>
    <lineage>
        <taxon>Bacteria</taxon>
        <taxon>Pseudomonadati</taxon>
        <taxon>Pseudomonadota</taxon>
        <taxon>Alphaproteobacteria</taxon>
        <taxon>Rhodobacterales</taxon>
        <taxon>Paracoccaceae</taxon>
        <taxon>Cereibacter</taxon>
    </lineage>
</organism>
<evidence type="ECO:0000256" key="6">
    <source>
        <dbReference type="PIRSR" id="PIRSR004846-1"/>
    </source>
</evidence>
<dbReference type="GO" id="GO:0046872">
    <property type="term" value="F:metal ion binding"/>
    <property type="evidence" value="ECO:0007669"/>
    <property type="project" value="UniProtKB-KW"/>
</dbReference>
<accession>A0A2T5K9T8</accession>
<reference evidence="8 9" key="1">
    <citation type="submission" date="2018-04" db="EMBL/GenBank/DDBJ databases">
        <title>Genomic Encyclopedia of Type Strains, Phase III (KMG-III): the genomes of soil and plant-associated and newly described type strains.</title>
        <authorList>
            <person name="Whitman W."/>
        </authorList>
    </citation>
    <scope>NUCLEOTIDE SEQUENCE [LARGE SCALE GENOMIC DNA]</scope>
    <source>
        <strain evidence="8 9">KA25</strain>
    </source>
</reference>
<feature type="chain" id="PRO_5015542810" evidence="7">
    <location>
        <begin position="36"/>
        <end position="262"/>
    </location>
</feature>
<evidence type="ECO:0000313" key="9">
    <source>
        <dbReference type="Proteomes" id="UP000244060"/>
    </source>
</evidence>
<evidence type="ECO:0000256" key="5">
    <source>
        <dbReference type="ARBA" id="ARBA00062515"/>
    </source>
</evidence>
<keyword evidence="3 6" id="KW-0479">Metal-binding</keyword>
<comment type="subunit">
    <text evidence="5">The complex is composed of two ATP-binding proteins (ModC), two transmembrane proteins (ModB) and a solute-binding protein (ModA).</text>
</comment>
<evidence type="ECO:0000256" key="1">
    <source>
        <dbReference type="ARBA" id="ARBA00009175"/>
    </source>
</evidence>
<dbReference type="CDD" id="cd13539">
    <property type="entry name" value="PBP2_AvModA"/>
    <property type="match status" value="1"/>
</dbReference>
<dbReference type="InterPro" id="IPR044084">
    <property type="entry name" value="AvModA-like_subst-bd"/>
</dbReference>
<dbReference type="SUPFAM" id="SSF53850">
    <property type="entry name" value="Periplasmic binding protein-like II"/>
    <property type="match status" value="1"/>
</dbReference>
<dbReference type="PANTHER" id="PTHR30632:SF14">
    <property type="entry name" value="TUNGSTATE_MOLYBDATE_CHROMATE-BINDING PROTEIN MODA"/>
    <property type="match status" value="1"/>
</dbReference>